<organism evidence="1 2">
    <name type="scientific">Dorcoceras hygrometricum</name>
    <dbReference type="NCBI Taxonomy" id="472368"/>
    <lineage>
        <taxon>Eukaryota</taxon>
        <taxon>Viridiplantae</taxon>
        <taxon>Streptophyta</taxon>
        <taxon>Embryophyta</taxon>
        <taxon>Tracheophyta</taxon>
        <taxon>Spermatophyta</taxon>
        <taxon>Magnoliopsida</taxon>
        <taxon>eudicotyledons</taxon>
        <taxon>Gunneridae</taxon>
        <taxon>Pentapetalae</taxon>
        <taxon>asterids</taxon>
        <taxon>lamiids</taxon>
        <taxon>Lamiales</taxon>
        <taxon>Gesneriaceae</taxon>
        <taxon>Didymocarpoideae</taxon>
        <taxon>Trichosporeae</taxon>
        <taxon>Loxocarpinae</taxon>
        <taxon>Dorcoceras</taxon>
    </lineage>
</organism>
<dbReference type="OrthoDB" id="909602at2759"/>
<gene>
    <name evidence="1" type="ORF">F511_36152</name>
</gene>
<keyword evidence="2" id="KW-1185">Reference proteome</keyword>
<reference evidence="1 2" key="1">
    <citation type="journal article" date="2015" name="Proc. Natl. Acad. Sci. U.S.A.">
        <title>The resurrection genome of Boea hygrometrica: A blueprint for survival of dehydration.</title>
        <authorList>
            <person name="Xiao L."/>
            <person name="Yang G."/>
            <person name="Zhang L."/>
            <person name="Yang X."/>
            <person name="Zhao S."/>
            <person name="Ji Z."/>
            <person name="Zhou Q."/>
            <person name="Hu M."/>
            <person name="Wang Y."/>
            <person name="Chen M."/>
            <person name="Xu Y."/>
            <person name="Jin H."/>
            <person name="Xiao X."/>
            <person name="Hu G."/>
            <person name="Bao F."/>
            <person name="Hu Y."/>
            <person name="Wan P."/>
            <person name="Li L."/>
            <person name="Deng X."/>
            <person name="Kuang T."/>
            <person name="Xiang C."/>
            <person name="Zhu J.K."/>
            <person name="Oliver M.J."/>
            <person name="He Y."/>
        </authorList>
    </citation>
    <scope>NUCLEOTIDE SEQUENCE [LARGE SCALE GENOMIC DNA]</scope>
    <source>
        <strain evidence="2">cv. XS01</strain>
    </source>
</reference>
<evidence type="ECO:0000313" key="2">
    <source>
        <dbReference type="Proteomes" id="UP000250235"/>
    </source>
</evidence>
<dbReference type="EMBL" id="KV020125">
    <property type="protein sequence ID" value="KZV15103.1"/>
    <property type="molecule type" value="Genomic_DNA"/>
</dbReference>
<protein>
    <submittedName>
        <fullName evidence="1">V-type proton ATPase subunit C-like</fullName>
    </submittedName>
</protein>
<evidence type="ECO:0000313" key="1">
    <source>
        <dbReference type="EMBL" id="KZV15103.1"/>
    </source>
</evidence>
<proteinExistence type="predicted"/>
<name>A0A2Z7A1V0_9LAMI</name>
<dbReference type="AlphaFoldDB" id="A0A2Z7A1V0"/>
<dbReference type="Proteomes" id="UP000250235">
    <property type="component" value="Unassembled WGS sequence"/>
</dbReference>
<accession>A0A2Z7A1V0</accession>
<sequence length="72" mass="8099">MGGFAGEADAHPCVSFTINLIQAKLGLTQSLLEKQHNVYLNLQETDYGWSKGKWITVHFQQVVQIAQRRQGV</sequence>